<gene>
    <name evidence="10" type="ORF">EES38_21650</name>
</gene>
<evidence type="ECO:0000256" key="2">
    <source>
        <dbReference type="ARBA" id="ARBA00022448"/>
    </source>
</evidence>
<dbReference type="GO" id="GO:0015344">
    <property type="term" value="F:siderophore uptake transmembrane transporter activity"/>
    <property type="evidence" value="ECO:0007669"/>
    <property type="project" value="TreeGrafter"/>
</dbReference>
<organism evidence="10 11">
    <name type="scientific">Vibrio viridaestus</name>
    <dbReference type="NCBI Taxonomy" id="2487322"/>
    <lineage>
        <taxon>Bacteria</taxon>
        <taxon>Pseudomonadati</taxon>
        <taxon>Pseudomonadota</taxon>
        <taxon>Gammaproteobacteria</taxon>
        <taxon>Vibrionales</taxon>
        <taxon>Vibrionaceae</taxon>
        <taxon>Vibrio</taxon>
    </lineage>
</organism>
<keyword evidence="3 8" id="KW-1134">Transmembrane beta strand</keyword>
<dbReference type="PROSITE" id="PS52016">
    <property type="entry name" value="TONB_DEPENDENT_REC_3"/>
    <property type="match status" value="1"/>
</dbReference>
<protein>
    <submittedName>
        <fullName evidence="10">TonB-dependent receptor</fullName>
    </submittedName>
</protein>
<evidence type="ECO:0000256" key="8">
    <source>
        <dbReference type="PROSITE-ProRule" id="PRU01360"/>
    </source>
</evidence>
<evidence type="ECO:0000256" key="5">
    <source>
        <dbReference type="ARBA" id="ARBA00023077"/>
    </source>
</evidence>
<dbReference type="EMBL" id="RJVQ01000025">
    <property type="protein sequence ID" value="RQW61011.1"/>
    <property type="molecule type" value="Genomic_DNA"/>
</dbReference>
<evidence type="ECO:0000259" key="9">
    <source>
        <dbReference type="Pfam" id="PF00593"/>
    </source>
</evidence>
<dbReference type="InterPro" id="IPR000531">
    <property type="entry name" value="Beta-barrel_TonB"/>
</dbReference>
<dbReference type="PANTHER" id="PTHR32552">
    <property type="entry name" value="FERRICHROME IRON RECEPTOR-RELATED"/>
    <property type="match status" value="1"/>
</dbReference>
<comment type="subcellular location">
    <subcellularLocation>
        <location evidence="1 8">Cell outer membrane</location>
        <topology evidence="1 8">Multi-pass membrane protein</topology>
    </subcellularLocation>
</comment>
<dbReference type="Pfam" id="PF00593">
    <property type="entry name" value="TonB_dep_Rec_b-barrel"/>
    <property type="match status" value="1"/>
</dbReference>
<dbReference type="InterPro" id="IPR036942">
    <property type="entry name" value="Beta-barrel_TonB_sf"/>
</dbReference>
<dbReference type="Proteomes" id="UP000281112">
    <property type="component" value="Unassembled WGS sequence"/>
</dbReference>
<keyword evidence="2 8" id="KW-0813">Transport</keyword>
<accession>A0A3N9TA98</accession>
<evidence type="ECO:0000256" key="7">
    <source>
        <dbReference type="ARBA" id="ARBA00023237"/>
    </source>
</evidence>
<evidence type="ECO:0000256" key="4">
    <source>
        <dbReference type="ARBA" id="ARBA00022692"/>
    </source>
</evidence>
<dbReference type="Gene3D" id="2.40.170.20">
    <property type="entry name" value="TonB-dependent receptor, beta-barrel domain"/>
    <property type="match status" value="1"/>
</dbReference>
<reference evidence="10 11" key="1">
    <citation type="submission" date="2018-11" db="EMBL/GenBank/DDBJ databases">
        <title>Vibrio LJC006 sp. nov., isolated from seawater during the bloom of the enteromorpha.</title>
        <authorList>
            <person name="Liang J."/>
        </authorList>
    </citation>
    <scope>NUCLEOTIDE SEQUENCE [LARGE SCALE GENOMIC DNA]</scope>
    <source>
        <strain evidence="10 11">LJC006</strain>
    </source>
</reference>
<dbReference type="SUPFAM" id="SSF56935">
    <property type="entry name" value="Porins"/>
    <property type="match status" value="1"/>
</dbReference>
<keyword evidence="7 8" id="KW-0998">Cell outer membrane</keyword>
<sequence length="236" mass="26326">MGQACPLSELSNKADQTRIYASYATIYQSQNAQDSNGDFLDPVAGDTYEIGLKNRYFEDRLQLSFALFQIEEDNLAQDDPTGATVPNSTDTAQVATDGVTSKGFEIQIGGSPFEGTDFNLGYTQFKAEDEDGKEVNTDFARKQFKLMSSYQFVNSIPDLTVGVSLSWQDKIYSGDVSQPAYSLVDMMAKYQINKNVIINLSVNNLFDKTYYSYLDSSNEVHYGEPFNGTISVNYLF</sequence>
<dbReference type="PANTHER" id="PTHR32552:SF74">
    <property type="entry name" value="HYDROXAMATE SIDEROPHORE RECEPTOR FHUE"/>
    <property type="match status" value="1"/>
</dbReference>
<dbReference type="RefSeq" id="WP_124939273.1">
    <property type="nucleotide sequence ID" value="NZ_RJVQ01000025.1"/>
</dbReference>
<evidence type="ECO:0000256" key="3">
    <source>
        <dbReference type="ARBA" id="ARBA00022452"/>
    </source>
</evidence>
<evidence type="ECO:0000256" key="1">
    <source>
        <dbReference type="ARBA" id="ARBA00004571"/>
    </source>
</evidence>
<keyword evidence="11" id="KW-1185">Reference proteome</keyword>
<evidence type="ECO:0000256" key="6">
    <source>
        <dbReference type="ARBA" id="ARBA00023136"/>
    </source>
</evidence>
<proteinExistence type="inferred from homology"/>
<dbReference type="InterPro" id="IPR039426">
    <property type="entry name" value="TonB-dep_rcpt-like"/>
</dbReference>
<keyword evidence="10" id="KW-0675">Receptor</keyword>
<comment type="caution">
    <text evidence="10">The sequence shown here is derived from an EMBL/GenBank/DDBJ whole genome shotgun (WGS) entry which is preliminary data.</text>
</comment>
<keyword evidence="4 8" id="KW-0812">Transmembrane</keyword>
<evidence type="ECO:0000313" key="11">
    <source>
        <dbReference type="Proteomes" id="UP000281112"/>
    </source>
</evidence>
<keyword evidence="5" id="KW-0798">TonB box</keyword>
<name>A0A3N9TA98_9VIBR</name>
<comment type="similarity">
    <text evidence="8">Belongs to the TonB-dependent receptor family.</text>
</comment>
<feature type="domain" description="TonB-dependent receptor-like beta-barrel" evidence="9">
    <location>
        <begin position="15"/>
        <end position="205"/>
    </location>
</feature>
<dbReference type="AlphaFoldDB" id="A0A3N9TA98"/>
<dbReference type="OrthoDB" id="127311at2"/>
<keyword evidence="6 8" id="KW-0472">Membrane</keyword>
<dbReference type="GO" id="GO:0009279">
    <property type="term" value="C:cell outer membrane"/>
    <property type="evidence" value="ECO:0007669"/>
    <property type="project" value="UniProtKB-SubCell"/>
</dbReference>
<evidence type="ECO:0000313" key="10">
    <source>
        <dbReference type="EMBL" id="RQW61011.1"/>
    </source>
</evidence>